<keyword evidence="2" id="KW-0645">Protease</keyword>
<dbReference type="InterPro" id="IPR000064">
    <property type="entry name" value="NLP_P60_dom"/>
</dbReference>
<organism evidence="9 10">
    <name type="scientific">Streptomyces carminius</name>
    <dbReference type="NCBI Taxonomy" id="2665496"/>
    <lineage>
        <taxon>Bacteria</taxon>
        <taxon>Bacillati</taxon>
        <taxon>Actinomycetota</taxon>
        <taxon>Actinomycetes</taxon>
        <taxon>Kitasatosporales</taxon>
        <taxon>Streptomycetaceae</taxon>
        <taxon>Streptomyces</taxon>
    </lineage>
</organism>
<gene>
    <name evidence="9" type="ORF">CUT44_12790</name>
</gene>
<feature type="domain" description="NlpC/P60" evidence="8">
    <location>
        <begin position="263"/>
        <end position="379"/>
    </location>
</feature>
<accession>A0A2M8M026</accession>
<reference evidence="9 10" key="1">
    <citation type="submission" date="2017-11" db="EMBL/GenBank/DDBJ databases">
        <title>Streptomyces carmine sp. nov., a novel actinomycete isolated from Sophora alopecuroides in Xinjiang, China.</title>
        <authorList>
            <person name="Wang Y."/>
            <person name="Luo X."/>
            <person name="Wan C."/>
            <person name="Zhang L."/>
        </authorList>
    </citation>
    <scope>NUCLEOTIDE SEQUENCE [LARGE SCALE GENOMIC DNA]</scope>
    <source>
        <strain evidence="9 10">TRM SA0054</strain>
    </source>
</reference>
<keyword evidence="10" id="KW-1185">Reference proteome</keyword>
<comment type="similarity">
    <text evidence="1">Belongs to the peptidase C40 family.</text>
</comment>
<name>A0A2M8M026_9ACTN</name>
<evidence type="ECO:0000256" key="5">
    <source>
        <dbReference type="SAM" id="Coils"/>
    </source>
</evidence>
<dbReference type="AlphaFoldDB" id="A0A2M8M026"/>
<evidence type="ECO:0000256" key="2">
    <source>
        <dbReference type="ARBA" id="ARBA00022670"/>
    </source>
</evidence>
<evidence type="ECO:0000259" key="8">
    <source>
        <dbReference type="PROSITE" id="PS51935"/>
    </source>
</evidence>
<feature type="region of interest" description="Disordered" evidence="6">
    <location>
        <begin position="26"/>
        <end position="70"/>
    </location>
</feature>
<comment type="caution">
    <text evidence="9">The sequence shown here is derived from an EMBL/GenBank/DDBJ whole genome shotgun (WGS) entry which is preliminary data.</text>
</comment>
<evidence type="ECO:0000256" key="1">
    <source>
        <dbReference type="ARBA" id="ARBA00007074"/>
    </source>
</evidence>
<dbReference type="GO" id="GO:0006508">
    <property type="term" value="P:proteolysis"/>
    <property type="evidence" value="ECO:0007669"/>
    <property type="project" value="UniProtKB-KW"/>
</dbReference>
<feature type="coiled-coil region" evidence="5">
    <location>
        <begin position="72"/>
        <end position="106"/>
    </location>
</feature>
<feature type="chain" id="PRO_5014973956" evidence="7">
    <location>
        <begin position="24"/>
        <end position="379"/>
    </location>
</feature>
<evidence type="ECO:0000256" key="7">
    <source>
        <dbReference type="SAM" id="SignalP"/>
    </source>
</evidence>
<evidence type="ECO:0000256" key="3">
    <source>
        <dbReference type="ARBA" id="ARBA00022801"/>
    </source>
</evidence>
<feature type="coiled-coil region" evidence="5">
    <location>
        <begin position="170"/>
        <end position="247"/>
    </location>
</feature>
<dbReference type="Gene3D" id="3.90.1720.10">
    <property type="entry name" value="endopeptidase domain like (from Nostoc punctiforme)"/>
    <property type="match status" value="1"/>
</dbReference>
<evidence type="ECO:0000313" key="10">
    <source>
        <dbReference type="Proteomes" id="UP000230407"/>
    </source>
</evidence>
<keyword evidence="3 9" id="KW-0378">Hydrolase</keyword>
<dbReference type="EMBL" id="PGGW01000040">
    <property type="protein sequence ID" value="PJE97540.1"/>
    <property type="molecule type" value="Genomic_DNA"/>
</dbReference>
<dbReference type="InterPro" id="IPR051794">
    <property type="entry name" value="PG_Endopeptidase_C40"/>
</dbReference>
<keyword evidence="4" id="KW-0788">Thiol protease</keyword>
<dbReference type="PANTHER" id="PTHR47359">
    <property type="entry name" value="PEPTIDOGLYCAN DL-ENDOPEPTIDASE CWLO"/>
    <property type="match status" value="1"/>
</dbReference>
<dbReference type="PROSITE" id="PS51935">
    <property type="entry name" value="NLPC_P60"/>
    <property type="match status" value="1"/>
</dbReference>
<feature type="signal peptide" evidence="7">
    <location>
        <begin position="1"/>
        <end position="23"/>
    </location>
</feature>
<keyword evidence="5" id="KW-0175">Coiled coil</keyword>
<dbReference type="SUPFAM" id="SSF54001">
    <property type="entry name" value="Cysteine proteinases"/>
    <property type="match status" value="1"/>
</dbReference>
<dbReference type="InterPro" id="IPR038765">
    <property type="entry name" value="Papain-like_cys_pep_sf"/>
</dbReference>
<keyword evidence="7" id="KW-0732">Signal</keyword>
<protein>
    <submittedName>
        <fullName evidence="9">Glycoside hydrolase</fullName>
    </submittedName>
</protein>
<dbReference type="Pfam" id="PF00877">
    <property type="entry name" value="NLPC_P60"/>
    <property type="match status" value="1"/>
</dbReference>
<sequence length="379" mass="40560">MSVCALLCAQLGLLTVVAGTAYAEPGPGGPGTGSESGVRAPAGPPDGGPDDGTEAAAGEAGAAEDPESAARLEELRGRIEALHDRAESATEKYNAAGERAERQRSEIVRLAQAIVRTRSQKETLADRMGAMARAQYRGSGLPPGARLVLEDDPEAFLRDLGLLGKGDEAAGRLIGKLRRAEKDLDAYAEEATGRWAKLEADRKRKAAAKKSVETELAKAEKLESRLAAGERERLRRLEERTARLRQTRWLATGVLEEIDGRASERGKKAVAYAMAQLGKDYEWGAEGPDTFDCSGLTLRAWEAAGITVPRTSQEQWKRLRRVEITGMRPGDLIVYKADASHVGMYVGDGVMVHAPRTGRQITTAGAGSLPILGVVRPDA</sequence>
<dbReference type="RefSeq" id="WP_100202081.1">
    <property type="nucleotide sequence ID" value="NZ_PGGW01000040.1"/>
</dbReference>
<evidence type="ECO:0000313" key="9">
    <source>
        <dbReference type="EMBL" id="PJE97540.1"/>
    </source>
</evidence>
<dbReference type="PANTHER" id="PTHR47359:SF3">
    <property type="entry name" value="NLP_P60 DOMAIN-CONTAINING PROTEIN-RELATED"/>
    <property type="match status" value="1"/>
</dbReference>
<evidence type="ECO:0000256" key="4">
    <source>
        <dbReference type="ARBA" id="ARBA00022807"/>
    </source>
</evidence>
<proteinExistence type="inferred from homology"/>
<evidence type="ECO:0000256" key="6">
    <source>
        <dbReference type="SAM" id="MobiDB-lite"/>
    </source>
</evidence>
<dbReference type="Proteomes" id="UP000230407">
    <property type="component" value="Unassembled WGS sequence"/>
</dbReference>
<dbReference type="GO" id="GO:0008234">
    <property type="term" value="F:cysteine-type peptidase activity"/>
    <property type="evidence" value="ECO:0007669"/>
    <property type="project" value="UniProtKB-KW"/>
</dbReference>